<accession>A0A7R8WPI2</accession>
<proteinExistence type="predicted"/>
<dbReference type="InterPro" id="IPR002126">
    <property type="entry name" value="Cadherin-like_dom"/>
</dbReference>
<dbReference type="Gene3D" id="2.60.40.60">
    <property type="entry name" value="Cadherins"/>
    <property type="match status" value="1"/>
</dbReference>
<gene>
    <name evidence="1" type="ORF">CTOB1V02_LOCUS13526</name>
</gene>
<dbReference type="EMBL" id="OB674325">
    <property type="protein sequence ID" value="CAD7235711.1"/>
    <property type="molecule type" value="Genomic_DNA"/>
</dbReference>
<dbReference type="GO" id="GO:0016020">
    <property type="term" value="C:membrane"/>
    <property type="evidence" value="ECO:0007669"/>
    <property type="project" value="InterPro"/>
</dbReference>
<dbReference type="Pfam" id="PF00028">
    <property type="entry name" value="Cadherin"/>
    <property type="match status" value="1"/>
</dbReference>
<organism evidence="1">
    <name type="scientific">Cyprideis torosa</name>
    <dbReference type="NCBI Taxonomy" id="163714"/>
    <lineage>
        <taxon>Eukaryota</taxon>
        <taxon>Metazoa</taxon>
        <taxon>Ecdysozoa</taxon>
        <taxon>Arthropoda</taxon>
        <taxon>Crustacea</taxon>
        <taxon>Oligostraca</taxon>
        <taxon>Ostracoda</taxon>
        <taxon>Podocopa</taxon>
        <taxon>Podocopida</taxon>
        <taxon>Cytherocopina</taxon>
        <taxon>Cytheroidea</taxon>
        <taxon>Cytherideidae</taxon>
        <taxon>Cyprideis</taxon>
    </lineage>
</organism>
<dbReference type="PROSITE" id="PS50268">
    <property type="entry name" value="CADHERIN_2"/>
    <property type="match status" value="1"/>
</dbReference>
<dbReference type="CDD" id="cd11304">
    <property type="entry name" value="Cadherin_repeat"/>
    <property type="match status" value="1"/>
</dbReference>
<feature type="non-terminal residue" evidence="1">
    <location>
        <position position="113"/>
    </location>
</feature>
<dbReference type="InterPro" id="IPR015919">
    <property type="entry name" value="Cadherin-like_sf"/>
</dbReference>
<dbReference type="GO" id="GO:0007156">
    <property type="term" value="P:homophilic cell adhesion via plasma membrane adhesion molecules"/>
    <property type="evidence" value="ECO:0007669"/>
    <property type="project" value="InterPro"/>
</dbReference>
<dbReference type="AlphaFoldDB" id="A0A7R8WPI2"/>
<dbReference type="SUPFAM" id="SSF49313">
    <property type="entry name" value="Cadherin-like"/>
    <property type="match status" value="1"/>
</dbReference>
<sequence length="113" mass="12495">HTFTDDRDPTFFFEGCALVDGRCVNPEYTAEVVSGKLSGVLEPEPEQIRAVDGDSLNAPIRYSFLGGAPSFFGEFFAIDSKTGRVSQIKSVERAEAKRFELLIKVSGIKENHH</sequence>
<dbReference type="GO" id="GO:0005509">
    <property type="term" value="F:calcium ion binding"/>
    <property type="evidence" value="ECO:0007669"/>
    <property type="project" value="UniProtKB-UniRule"/>
</dbReference>
<reference evidence="1" key="1">
    <citation type="submission" date="2020-11" db="EMBL/GenBank/DDBJ databases">
        <authorList>
            <person name="Tran Van P."/>
        </authorList>
    </citation>
    <scope>NUCLEOTIDE SEQUENCE</scope>
</reference>
<dbReference type="OrthoDB" id="10029135at2759"/>
<feature type="non-terminal residue" evidence="1">
    <location>
        <position position="1"/>
    </location>
</feature>
<name>A0A7R8WPI2_9CRUS</name>
<evidence type="ECO:0000313" key="1">
    <source>
        <dbReference type="EMBL" id="CAD7235711.1"/>
    </source>
</evidence>
<protein>
    <submittedName>
        <fullName evidence="1">Uncharacterized protein</fullName>
    </submittedName>
</protein>